<evidence type="ECO:0000313" key="1">
    <source>
        <dbReference type="EMBL" id="ONK73210.1"/>
    </source>
</evidence>
<protein>
    <submittedName>
        <fullName evidence="1">Uncharacterized protein</fullName>
    </submittedName>
</protein>
<dbReference type="AlphaFoldDB" id="A0A5P1F9K4"/>
<keyword evidence="2" id="KW-1185">Reference proteome</keyword>
<organism evidence="1 2">
    <name type="scientific">Asparagus officinalis</name>
    <name type="common">Garden asparagus</name>
    <dbReference type="NCBI Taxonomy" id="4686"/>
    <lineage>
        <taxon>Eukaryota</taxon>
        <taxon>Viridiplantae</taxon>
        <taxon>Streptophyta</taxon>
        <taxon>Embryophyta</taxon>
        <taxon>Tracheophyta</taxon>
        <taxon>Spermatophyta</taxon>
        <taxon>Magnoliopsida</taxon>
        <taxon>Liliopsida</taxon>
        <taxon>Asparagales</taxon>
        <taxon>Asparagaceae</taxon>
        <taxon>Asparagoideae</taxon>
        <taxon>Asparagus</taxon>
    </lineage>
</organism>
<proteinExistence type="predicted"/>
<dbReference type="Gramene" id="ONK73210">
    <property type="protein sequence ID" value="ONK73210"/>
    <property type="gene ID" value="A4U43_C04F28430"/>
</dbReference>
<reference evidence="2" key="1">
    <citation type="journal article" date="2017" name="Nat. Commun.">
        <title>The asparagus genome sheds light on the origin and evolution of a young Y chromosome.</title>
        <authorList>
            <person name="Harkess A."/>
            <person name="Zhou J."/>
            <person name="Xu C."/>
            <person name="Bowers J.E."/>
            <person name="Van der Hulst R."/>
            <person name="Ayyampalayam S."/>
            <person name="Mercati F."/>
            <person name="Riccardi P."/>
            <person name="McKain M.R."/>
            <person name="Kakrana A."/>
            <person name="Tang H."/>
            <person name="Ray J."/>
            <person name="Groenendijk J."/>
            <person name="Arikit S."/>
            <person name="Mathioni S.M."/>
            <person name="Nakano M."/>
            <person name="Shan H."/>
            <person name="Telgmann-Rauber A."/>
            <person name="Kanno A."/>
            <person name="Yue Z."/>
            <person name="Chen H."/>
            <person name="Li W."/>
            <person name="Chen Y."/>
            <person name="Xu X."/>
            <person name="Zhang Y."/>
            <person name="Luo S."/>
            <person name="Chen H."/>
            <person name="Gao J."/>
            <person name="Mao Z."/>
            <person name="Pires J.C."/>
            <person name="Luo M."/>
            <person name="Kudrna D."/>
            <person name="Wing R.A."/>
            <person name="Meyers B.C."/>
            <person name="Yi K."/>
            <person name="Kong H."/>
            <person name="Lavrijsen P."/>
            <person name="Sunseri F."/>
            <person name="Falavigna A."/>
            <person name="Ye Y."/>
            <person name="Leebens-Mack J.H."/>
            <person name="Chen G."/>
        </authorList>
    </citation>
    <scope>NUCLEOTIDE SEQUENCE [LARGE SCALE GENOMIC DNA]</scope>
    <source>
        <strain evidence="2">cv. DH0086</strain>
    </source>
</reference>
<accession>A0A5P1F9K4</accession>
<gene>
    <name evidence="1" type="ORF">A4U43_C04F28430</name>
</gene>
<dbReference type="Proteomes" id="UP000243459">
    <property type="component" value="Chromosome 4"/>
</dbReference>
<sequence length="202" mass="23002">MDPKITMNVIKAYPWPSLATTTHLRFLADKRSHLGKVQDKIYWRRSRTLKLPTHFLHNGSLPSTHQVKLNWATTASPQLEMASDNSSSSLSPTTIEYKEASKKVSKSRALRLQEYLTEARLDRDDNGSGVPTDESPQCRPIGISIQEPTTQHEVAGMETHGKRPQQVQCPQQLPKRRHFELPLKVKSFIMEEPSKVKEESYA</sequence>
<name>A0A5P1F9K4_ASPOF</name>
<dbReference type="EMBL" id="CM007384">
    <property type="protein sequence ID" value="ONK73210.1"/>
    <property type="molecule type" value="Genomic_DNA"/>
</dbReference>
<evidence type="ECO:0000313" key="2">
    <source>
        <dbReference type="Proteomes" id="UP000243459"/>
    </source>
</evidence>